<reference evidence="1 2" key="1">
    <citation type="submission" date="2020-08" db="EMBL/GenBank/DDBJ databases">
        <title>A Genomic Blueprint of the Chicken Gut Microbiome.</title>
        <authorList>
            <person name="Gilroy R."/>
            <person name="Ravi A."/>
            <person name="Getino M."/>
            <person name="Pursley I."/>
            <person name="Horton D.L."/>
            <person name="Alikhan N.-F."/>
            <person name="Baker D."/>
            <person name="Gharbi K."/>
            <person name="Hall N."/>
            <person name="Watson M."/>
            <person name="Adriaenssens E.M."/>
            <person name="Foster-Nyarko E."/>
            <person name="Jarju S."/>
            <person name="Secka A."/>
            <person name="Antonio M."/>
            <person name="Oren A."/>
            <person name="Chaudhuri R."/>
            <person name="La Ragione R.M."/>
            <person name="Hildebrand F."/>
            <person name="Pallen M.J."/>
        </authorList>
    </citation>
    <scope>NUCLEOTIDE SEQUENCE [LARGE SCALE GENOMIC DNA]</scope>
    <source>
        <strain evidence="1 2">Sa2CUA2</strain>
    </source>
</reference>
<accession>A0ABR8TSH0</accession>
<proteinExistence type="predicted"/>
<evidence type="ECO:0000313" key="2">
    <source>
        <dbReference type="Proteomes" id="UP000611945"/>
    </source>
</evidence>
<gene>
    <name evidence="1" type="ORF">H9642_16125</name>
</gene>
<keyword evidence="2" id="KW-1185">Reference proteome</keyword>
<organism evidence="1 2">
    <name type="scientific">Serpens gallinarum</name>
    <dbReference type="NCBI Taxonomy" id="2763075"/>
    <lineage>
        <taxon>Bacteria</taxon>
        <taxon>Pseudomonadati</taxon>
        <taxon>Pseudomonadota</taxon>
        <taxon>Gammaproteobacteria</taxon>
        <taxon>Pseudomonadales</taxon>
        <taxon>Pseudomonadaceae</taxon>
        <taxon>Pseudomonas</taxon>
    </lineage>
</organism>
<evidence type="ECO:0000313" key="1">
    <source>
        <dbReference type="EMBL" id="MBD7978710.1"/>
    </source>
</evidence>
<protein>
    <submittedName>
        <fullName evidence="1">Uncharacterized protein</fullName>
    </submittedName>
</protein>
<dbReference type="EMBL" id="JACSQG010000011">
    <property type="protein sequence ID" value="MBD7978710.1"/>
    <property type="molecule type" value="Genomic_DNA"/>
</dbReference>
<dbReference type="Proteomes" id="UP000611945">
    <property type="component" value="Unassembled WGS sequence"/>
</dbReference>
<name>A0ABR8TSH0_9PSED</name>
<sequence length="152" mass="16905">MSAHRLSKASLSHIRQVFNELEPAPVQVREGFFRACFIGPWWLRASAGPSVALSGLPGWQGKRFLDADTATNVLRTASGSVEKLRMQCREGASLVDGRQGVALHYGKDAVLPWRWVVDELRVLNEGTLLGMTVINLPVLRHLAFPFLLQRES</sequence>
<comment type="caution">
    <text evidence="1">The sequence shown here is derived from an EMBL/GenBank/DDBJ whole genome shotgun (WGS) entry which is preliminary data.</text>
</comment>
<dbReference type="RefSeq" id="WP_251837493.1">
    <property type="nucleotide sequence ID" value="NZ_JACSQG010000011.1"/>
</dbReference>